<feature type="compositionally biased region" description="Pro residues" evidence="1">
    <location>
        <begin position="32"/>
        <end position="50"/>
    </location>
</feature>
<accession>M5EPZ2</accession>
<evidence type="ECO:0000313" key="2">
    <source>
        <dbReference type="EMBL" id="CCV06203.1"/>
    </source>
</evidence>
<sequence length="147" mass="14992">MTLRHRLMYGHPPLDCAQNTVSLPVATQRSPGQPPQPPPPVPPPPPPPPEEGTITTGAATGSSSTGLITFFLTTRLGAALTTFCSTGALRTTLCSTGTLRTTFGGDVSTSGVGSGGIKDVQPVSPARTPDSVVPTIACLNVMRTIAS</sequence>
<comment type="caution">
    <text evidence="2">The sequence shown here is derived from an EMBL/GenBank/DDBJ whole genome shotgun (WGS) entry which is preliminary data.</text>
</comment>
<dbReference type="Proteomes" id="UP000012062">
    <property type="component" value="Unassembled WGS sequence"/>
</dbReference>
<dbReference type="EMBL" id="CAUM01000095">
    <property type="protein sequence ID" value="CCV06203.1"/>
    <property type="molecule type" value="Genomic_DNA"/>
</dbReference>
<name>M5EPZ2_9HYPH</name>
<protein>
    <submittedName>
        <fullName evidence="2">Uncharacterized protein</fullName>
    </submittedName>
</protein>
<reference evidence="2 3" key="1">
    <citation type="submission" date="2013-02" db="EMBL/GenBank/DDBJ databases">
        <authorList>
            <person name="Genoscope - CEA"/>
        </authorList>
    </citation>
    <scope>NUCLEOTIDE SEQUENCE [LARGE SCALE GENOMIC DNA]</scope>
    <source>
        <strain evidence="2 3">STM 2683</strain>
    </source>
</reference>
<organism evidence="2 3">
    <name type="scientific">Mesorhizobium metallidurans STM 2683</name>
    <dbReference type="NCBI Taxonomy" id="1297569"/>
    <lineage>
        <taxon>Bacteria</taxon>
        <taxon>Pseudomonadati</taxon>
        <taxon>Pseudomonadota</taxon>
        <taxon>Alphaproteobacteria</taxon>
        <taxon>Hyphomicrobiales</taxon>
        <taxon>Phyllobacteriaceae</taxon>
        <taxon>Mesorhizobium</taxon>
    </lineage>
</organism>
<feature type="region of interest" description="Disordered" evidence="1">
    <location>
        <begin position="25"/>
        <end position="60"/>
    </location>
</feature>
<keyword evidence="3" id="KW-1185">Reference proteome</keyword>
<proteinExistence type="predicted"/>
<evidence type="ECO:0000256" key="1">
    <source>
        <dbReference type="SAM" id="MobiDB-lite"/>
    </source>
</evidence>
<evidence type="ECO:0000313" key="3">
    <source>
        <dbReference type="Proteomes" id="UP000012062"/>
    </source>
</evidence>
<dbReference type="AlphaFoldDB" id="M5EPZ2"/>
<gene>
    <name evidence="2" type="ORF">MESS2_30004</name>
</gene>